<protein>
    <submittedName>
        <fullName evidence="1">Uncharacterized protein</fullName>
    </submittedName>
</protein>
<reference evidence="1" key="1">
    <citation type="submission" date="2023-08" db="EMBL/GenBank/DDBJ databases">
        <authorList>
            <person name="Alioto T."/>
            <person name="Alioto T."/>
            <person name="Gomez Garrido J."/>
        </authorList>
    </citation>
    <scope>NUCLEOTIDE SEQUENCE</scope>
</reference>
<keyword evidence="2" id="KW-1185">Reference proteome</keyword>
<name>A0AAV1GH16_XYRNO</name>
<proteinExistence type="predicted"/>
<organism evidence="1 2">
    <name type="scientific">Xyrichtys novacula</name>
    <name type="common">Pearly razorfish</name>
    <name type="synonym">Hemipteronotus novacula</name>
    <dbReference type="NCBI Taxonomy" id="13765"/>
    <lineage>
        <taxon>Eukaryota</taxon>
        <taxon>Metazoa</taxon>
        <taxon>Chordata</taxon>
        <taxon>Craniata</taxon>
        <taxon>Vertebrata</taxon>
        <taxon>Euteleostomi</taxon>
        <taxon>Actinopterygii</taxon>
        <taxon>Neopterygii</taxon>
        <taxon>Teleostei</taxon>
        <taxon>Neoteleostei</taxon>
        <taxon>Acanthomorphata</taxon>
        <taxon>Eupercaria</taxon>
        <taxon>Labriformes</taxon>
        <taxon>Labridae</taxon>
        <taxon>Xyrichtys</taxon>
    </lineage>
</organism>
<dbReference type="AlphaFoldDB" id="A0AAV1GH16"/>
<sequence>MGSSQIGHRVAVLLFTDLDAPTLELNKLHLRLIHSMLKTNPCKAAVMLALELLTCLFIPAMAQTETLNPHSEQGFCDWPVFISTRSQCHLGQWSPVRSRSQQAEPLFGSACLSPVQSTPVQSICHTSQLHRQTESYCTDSPTGITHTQVKNILTKLTSEPRRANTGTTVFTEDDNTGSDAERQVKYLKAAVAQRTSLLLLLLTGELEQAVKEKICCSRLEFFTKQANISDLKEERAAVMVN</sequence>
<dbReference type="EMBL" id="OY660877">
    <property type="protein sequence ID" value="CAJ1071994.1"/>
    <property type="molecule type" value="Genomic_DNA"/>
</dbReference>
<evidence type="ECO:0000313" key="1">
    <source>
        <dbReference type="EMBL" id="CAJ1071994.1"/>
    </source>
</evidence>
<dbReference type="Proteomes" id="UP001178508">
    <property type="component" value="Chromosome 14"/>
</dbReference>
<gene>
    <name evidence="1" type="ORF">XNOV1_A000172</name>
</gene>
<evidence type="ECO:0000313" key="2">
    <source>
        <dbReference type="Proteomes" id="UP001178508"/>
    </source>
</evidence>
<accession>A0AAV1GH16</accession>